<accession>A0A075JFF6</accession>
<proteinExistence type="predicted"/>
<dbReference type="PROSITE" id="PS50164">
    <property type="entry name" value="GIY_YIG"/>
    <property type="match status" value="1"/>
</dbReference>
<dbReference type="InterPro" id="IPR006054">
    <property type="entry name" value="DnaQ"/>
</dbReference>
<dbReference type="PANTHER" id="PTHR30562:SF1">
    <property type="entry name" value="UVRABC SYSTEM PROTEIN C"/>
    <property type="match status" value="1"/>
</dbReference>
<dbReference type="SMART" id="SM00465">
    <property type="entry name" value="GIYc"/>
    <property type="match status" value="1"/>
</dbReference>
<gene>
    <name evidence="4" type="ORF">HX89_06140</name>
</gene>
<dbReference type="InterPro" id="IPR036397">
    <property type="entry name" value="RNaseH_sf"/>
</dbReference>
<keyword evidence="5" id="KW-1185">Reference proteome</keyword>
<dbReference type="CDD" id="cd10434">
    <property type="entry name" value="GIY-YIG_UvrC_Cho"/>
    <property type="match status" value="1"/>
</dbReference>
<feature type="compositionally biased region" description="Low complexity" evidence="2">
    <location>
        <begin position="592"/>
        <end position="608"/>
    </location>
</feature>
<dbReference type="GO" id="GO:0006260">
    <property type="term" value="P:DNA replication"/>
    <property type="evidence" value="ECO:0007669"/>
    <property type="project" value="InterPro"/>
</dbReference>
<dbReference type="InterPro" id="IPR000305">
    <property type="entry name" value="GIY-YIG_endonuc"/>
</dbReference>
<name>A0A075JFF6_9MICO</name>
<sequence>MVTNTQTNPTAVQGCLDDLGTPLHDVTFVIVDLETAGGRPGAQGITEIGAVKVRGGEVLGEFATLVDPGCAIPPQIQRLTGITTAMVHDAPKLASVLPAFFEFLGPDAVLVAHNAPFDVGFLTAAARDLEVPWPAPAVVDTVKLARALVPRDEVRNHRLGTLAAHFGASVNPNHRALADAQATVDVLHALLSRAGSLGVTSREELLSFSAKVPAARRRKATLADGLPAEPGVYVFENEDGKPLYVGTSGNIRTRVRSYFTASEKRREMGLMVDLAARVTPIPCATALEAHVREIRLIAEHRPRFNRRSSRPEKIAWLKITDEKFPRLSVVREQRADEATYLGPFRTMVAARLARDAVHDVRRIRQCTTPIRAKGGTACVLAEMDRCDAPCIGGITQPDYLDLVSRLRQELLNEPGSIVNDVEARLARLAGQERFEEARAGRDALIELLRGLDRHQRRAPIVNNPHLMAARPRRGGGWEFAVIRHGRLAASGASRPGQDPRLTIEALRATAEAVATPPAHRSAALEEETEVLLRWIARAGTRIVETDAPWVSPRDAATRYLDDLDPVVRRAHEAAAVESRLLAHPGQGRATTRQSSSPRSNPASRSRWE</sequence>
<keyword evidence="4" id="KW-0255">Endonuclease</keyword>
<protein>
    <submittedName>
        <fullName evidence="4">Endonuclease</fullName>
    </submittedName>
</protein>
<dbReference type="KEGG" id="dni:HX89_06140"/>
<dbReference type="Gene3D" id="3.30.420.10">
    <property type="entry name" value="Ribonuclease H-like superfamily/Ribonuclease H"/>
    <property type="match status" value="1"/>
</dbReference>
<evidence type="ECO:0000259" key="3">
    <source>
        <dbReference type="PROSITE" id="PS50164"/>
    </source>
</evidence>
<dbReference type="FunFam" id="3.30.420.10:FF:000045">
    <property type="entry name" value="3'-5' exonuclease DinG"/>
    <property type="match status" value="1"/>
</dbReference>
<dbReference type="EMBL" id="CP008889">
    <property type="protein sequence ID" value="AIF40589.1"/>
    <property type="molecule type" value="Genomic_DNA"/>
</dbReference>
<reference evidence="4 5" key="1">
    <citation type="submission" date="2014-07" db="EMBL/GenBank/DDBJ databases">
        <title>Genome Sequencing of Dermacoccus nishinomiyaensis.</title>
        <authorList>
            <person name="Hong K.W."/>
            <person name="Chan K.G."/>
        </authorList>
    </citation>
    <scope>NUCLEOTIDE SEQUENCE [LARGE SCALE GENOMIC DNA]</scope>
    <source>
        <strain evidence="4 5">M25</strain>
    </source>
</reference>
<dbReference type="InterPro" id="IPR035901">
    <property type="entry name" value="GIY-YIG_endonuc_sf"/>
</dbReference>
<evidence type="ECO:0000256" key="2">
    <source>
        <dbReference type="SAM" id="MobiDB-lite"/>
    </source>
</evidence>
<feature type="domain" description="GIY-YIG" evidence="3">
    <location>
        <begin position="228"/>
        <end position="306"/>
    </location>
</feature>
<dbReference type="GO" id="GO:0003887">
    <property type="term" value="F:DNA-directed DNA polymerase activity"/>
    <property type="evidence" value="ECO:0007669"/>
    <property type="project" value="InterPro"/>
</dbReference>
<dbReference type="RefSeq" id="WP_038567801.1">
    <property type="nucleotide sequence ID" value="NZ_CP008889.1"/>
</dbReference>
<evidence type="ECO:0000256" key="1">
    <source>
        <dbReference type="ARBA" id="ARBA00022839"/>
    </source>
</evidence>
<dbReference type="CDD" id="cd06127">
    <property type="entry name" value="DEDDh"/>
    <property type="match status" value="1"/>
</dbReference>
<dbReference type="AlphaFoldDB" id="A0A075JFF6"/>
<dbReference type="InterPro" id="IPR013520">
    <property type="entry name" value="Ribonucl_H"/>
</dbReference>
<dbReference type="PANTHER" id="PTHR30562">
    <property type="entry name" value="UVRC/OXIDOREDUCTASE"/>
    <property type="match status" value="1"/>
</dbReference>
<evidence type="ECO:0000313" key="4">
    <source>
        <dbReference type="EMBL" id="AIF40589.1"/>
    </source>
</evidence>
<dbReference type="GO" id="GO:0004519">
    <property type="term" value="F:endonuclease activity"/>
    <property type="evidence" value="ECO:0007669"/>
    <property type="project" value="UniProtKB-KW"/>
</dbReference>
<feature type="region of interest" description="Disordered" evidence="2">
    <location>
        <begin position="577"/>
        <end position="608"/>
    </location>
</feature>
<dbReference type="eggNOG" id="COG0322">
    <property type="taxonomic scope" value="Bacteria"/>
</dbReference>
<dbReference type="Gene3D" id="3.40.1440.10">
    <property type="entry name" value="GIY-YIG endonuclease"/>
    <property type="match status" value="1"/>
</dbReference>
<keyword evidence="1" id="KW-0269">Exonuclease</keyword>
<dbReference type="NCBIfam" id="NF005905">
    <property type="entry name" value="PRK07883.1-3"/>
    <property type="match status" value="1"/>
</dbReference>
<dbReference type="Proteomes" id="UP000027986">
    <property type="component" value="Chromosome"/>
</dbReference>
<dbReference type="SUPFAM" id="SSF82771">
    <property type="entry name" value="GIY-YIG endonuclease"/>
    <property type="match status" value="1"/>
</dbReference>
<dbReference type="eggNOG" id="COG0847">
    <property type="taxonomic scope" value="Bacteria"/>
</dbReference>
<dbReference type="GO" id="GO:0009380">
    <property type="term" value="C:excinuclease repair complex"/>
    <property type="evidence" value="ECO:0007669"/>
    <property type="project" value="TreeGrafter"/>
</dbReference>
<dbReference type="GO" id="GO:0004527">
    <property type="term" value="F:exonuclease activity"/>
    <property type="evidence" value="ECO:0007669"/>
    <property type="project" value="UniProtKB-KW"/>
</dbReference>
<dbReference type="SUPFAM" id="SSF53098">
    <property type="entry name" value="Ribonuclease H-like"/>
    <property type="match status" value="1"/>
</dbReference>
<dbReference type="OrthoDB" id="9803913at2"/>
<dbReference type="GO" id="GO:0003677">
    <property type="term" value="F:DNA binding"/>
    <property type="evidence" value="ECO:0007669"/>
    <property type="project" value="InterPro"/>
</dbReference>
<dbReference type="NCBIfam" id="NF005907">
    <property type="entry name" value="PRK07883.1-5"/>
    <property type="match status" value="1"/>
</dbReference>
<dbReference type="GeneID" id="41840755"/>
<keyword evidence="1" id="KW-0540">Nuclease</keyword>
<dbReference type="Pfam" id="PF01541">
    <property type="entry name" value="GIY-YIG"/>
    <property type="match status" value="1"/>
</dbReference>
<dbReference type="InterPro" id="IPR047296">
    <property type="entry name" value="GIY-YIG_UvrC_Cho"/>
</dbReference>
<dbReference type="InterPro" id="IPR050066">
    <property type="entry name" value="UvrABC_protein_C"/>
</dbReference>
<dbReference type="GO" id="GO:0006289">
    <property type="term" value="P:nucleotide-excision repair"/>
    <property type="evidence" value="ECO:0007669"/>
    <property type="project" value="InterPro"/>
</dbReference>
<organism evidence="4 5">
    <name type="scientific">Dermacoccus nishinomiyaensis</name>
    <dbReference type="NCBI Taxonomy" id="1274"/>
    <lineage>
        <taxon>Bacteria</taxon>
        <taxon>Bacillati</taxon>
        <taxon>Actinomycetota</taxon>
        <taxon>Actinomycetes</taxon>
        <taxon>Micrococcales</taxon>
        <taxon>Dermacoccaceae</taxon>
        <taxon>Dermacoccus</taxon>
    </lineage>
</organism>
<dbReference type="SMART" id="SM00479">
    <property type="entry name" value="EXOIII"/>
    <property type="match status" value="1"/>
</dbReference>
<dbReference type="HOGENOM" id="CLU_022933_0_0_11"/>
<dbReference type="NCBIfam" id="TIGR00573">
    <property type="entry name" value="dnaq"/>
    <property type="match status" value="1"/>
</dbReference>
<evidence type="ECO:0000313" key="5">
    <source>
        <dbReference type="Proteomes" id="UP000027986"/>
    </source>
</evidence>
<keyword evidence="1" id="KW-0378">Hydrolase</keyword>
<dbReference type="InterPro" id="IPR012337">
    <property type="entry name" value="RNaseH-like_sf"/>
</dbReference>
<dbReference type="Pfam" id="PF00929">
    <property type="entry name" value="RNase_T"/>
    <property type="match status" value="1"/>
</dbReference>